<comment type="caution">
    <text evidence="1">The sequence shown here is derived from an EMBL/GenBank/DDBJ whole genome shotgun (WGS) entry which is preliminary data.</text>
</comment>
<organism evidence="1 2">
    <name type="scientific">Ottowia thiooxydans</name>
    <dbReference type="NCBI Taxonomy" id="219182"/>
    <lineage>
        <taxon>Bacteria</taxon>
        <taxon>Pseudomonadati</taxon>
        <taxon>Pseudomonadota</taxon>
        <taxon>Betaproteobacteria</taxon>
        <taxon>Burkholderiales</taxon>
        <taxon>Comamonadaceae</taxon>
        <taxon>Ottowia</taxon>
    </lineage>
</organism>
<protein>
    <submittedName>
        <fullName evidence="1">Uncharacterized protein</fullName>
    </submittedName>
</protein>
<reference evidence="1 2" key="1">
    <citation type="submission" date="2024-06" db="EMBL/GenBank/DDBJ databases">
        <title>Sorghum-associated microbial communities from plants grown in Nebraska, USA.</title>
        <authorList>
            <person name="Schachtman D."/>
        </authorList>
    </citation>
    <scope>NUCLEOTIDE SEQUENCE [LARGE SCALE GENOMIC DNA]</scope>
    <source>
        <strain evidence="1 2">2709</strain>
    </source>
</reference>
<gene>
    <name evidence="1" type="ORF">ABIE13_000418</name>
</gene>
<dbReference type="Proteomes" id="UP001549320">
    <property type="component" value="Unassembled WGS sequence"/>
</dbReference>
<dbReference type="RefSeq" id="WP_354440691.1">
    <property type="nucleotide sequence ID" value="NZ_JBEPSH010000001.1"/>
</dbReference>
<accession>A0ABV2Q2R7</accession>
<proteinExistence type="predicted"/>
<dbReference type="Pfam" id="PF20329">
    <property type="entry name" value="DUF6624"/>
    <property type="match status" value="1"/>
</dbReference>
<dbReference type="EMBL" id="JBEPSH010000001">
    <property type="protein sequence ID" value="MET4575321.1"/>
    <property type="molecule type" value="Genomic_DNA"/>
</dbReference>
<sequence length="184" mass="20887">MNVATVSDLERALVEMADEDQRVLKQLFKTGELPSEKYHPAMRSVHEKNVGRLKSIIEKQGWPDNLIAGMKGAEAAWLIAQHSVSNIPFMQECASIMERGVTSGRVEGWQLAFLRDRICTLSGQKQIYGTQFDVDEDGWPIPFAIDNPEQVNQRRSAVGLNTIEERISEMRARETERRNNLDDS</sequence>
<evidence type="ECO:0000313" key="2">
    <source>
        <dbReference type="Proteomes" id="UP001549320"/>
    </source>
</evidence>
<name>A0ABV2Q2R7_9BURK</name>
<dbReference type="InterPro" id="IPR046732">
    <property type="entry name" value="DUF6624"/>
</dbReference>
<keyword evidence="2" id="KW-1185">Reference proteome</keyword>
<evidence type="ECO:0000313" key="1">
    <source>
        <dbReference type="EMBL" id="MET4575321.1"/>
    </source>
</evidence>